<name>A0AAN7F900_QUERU</name>
<accession>A0AAN7F900</accession>
<dbReference type="SUPFAM" id="SSF47459">
    <property type="entry name" value="HLH, helix-loop-helix DNA-binding domain"/>
    <property type="match status" value="1"/>
</dbReference>
<evidence type="ECO:0000256" key="3">
    <source>
        <dbReference type="ARBA" id="ARBA00023125"/>
    </source>
</evidence>
<keyword evidence="8" id="KW-1185">Reference proteome</keyword>
<dbReference type="Gene3D" id="4.10.280.10">
    <property type="entry name" value="Helix-loop-helix DNA-binding domain"/>
    <property type="match status" value="1"/>
</dbReference>
<protein>
    <recommendedName>
        <fullName evidence="6">BHLH domain-containing protein</fullName>
    </recommendedName>
</protein>
<dbReference type="GO" id="GO:0046983">
    <property type="term" value="F:protein dimerization activity"/>
    <property type="evidence" value="ECO:0007669"/>
    <property type="project" value="InterPro"/>
</dbReference>
<comment type="caution">
    <text evidence="7">The sequence shown here is derived from an EMBL/GenBank/DDBJ whole genome shotgun (WGS) entry which is preliminary data.</text>
</comment>
<dbReference type="SMART" id="SM00353">
    <property type="entry name" value="HLH"/>
    <property type="match status" value="1"/>
</dbReference>
<dbReference type="InterPro" id="IPR011598">
    <property type="entry name" value="bHLH_dom"/>
</dbReference>
<dbReference type="AlphaFoldDB" id="A0AAN7F900"/>
<sequence length="299" mass="33588">MALSFCSNWDMTSFQPELAADLLSFDYNLALAQENYQLGSHFEQPDESSLYHVDSYTNLLPYFSAAPSDNLITSGVHSPEKFLLDESYSYQYPKRQRTSTYDGGNSNYYYSNFTPGFYDGYVPNPGNLVPESMPEVMAQFLVSSGNYGCGSSTSSPQSSVKKPMKVSLSAQSIAARERRRKISEKTQELGKLIPGGHRLNTAEMFHAAFNYVKYLQAQASVLQLMGSIQEIKEEPITNYSREELHALIASPIIQEKLSSEEKCLVPKEFLQILADDKEVQLKPFIVKDIDQLLQTKTDG</sequence>
<dbReference type="GO" id="GO:0000978">
    <property type="term" value="F:RNA polymerase II cis-regulatory region sequence-specific DNA binding"/>
    <property type="evidence" value="ECO:0007669"/>
    <property type="project" value="TreeGrafter"/>
</dbReference>
<dbReference type="GO" id="GO:0000981">
    <property type="term" value="F:DNA-binding transcription factor activity, RNA polymerase II-specific"/>
    <property type="evidence" value="ECO:0007669"/>
    <property type="project" value="TreeGrafter"/>
</dbReference>
<evidence type="ECO:0000256" key="2">
    <source>
        <dbReference type="ARBA" id="ARBA00023015"/>
    </source>
</evidence>
<keyword evidence="2" id="KW-0805">Transcription regulation</keyword>
<evidence type="ECO:0000313" key="8">
    <source>
        <dbReference type="Proteomes" id="UP001324115"/>
    </source>
</evidence>
<evidence type="ECO:0000259" key="6">
    <source>
        <dbReference type="PROSITE" id="PS50888"/>
    </source>
</evidence>
<dbReference type="PANTHER" id="PTHR16223:SF49">
    <property type="entry name" value="TRANSCRIPTION FACTOR BHLH52-RELATED"/>
    <property type="match status" value="1"/>
</dbReference>
<keyword evidence="3" id="KW-0238">DNA-binding</keyword>
<dbReference type="InterPro" id="IPR036638">
    <property type="entry name" value="HLH_DNA-bd_sf"/>
</dbReference>
<dbReference type="EMBL" id="JAXUIC010000005">
    <property type="protein sequence ID" value="KAK4588832.1"/>
    <property type="molecule type" value="Genomic_DNA"/>
</dbReference>
<organism evidence="7 8">
    <name type="scientific">Quercus rubra</name>
    <name type="common">Northern red oak</name>
    <name type="synonym">Quercus borealis</name>
    <dbReference type="NCBI Taxonomy" id="3512"/>
    <lineage>
        <taxon>Eukaryota</taxon>
        <taxon>Viridiplantae</taxon>
        <taxon>Streptophyta</taxon>
        <taxon>Embryophyta</taxon>
        <taxon>Tracheophyta</taxon>
        <taxon>Spermatophyta</taxon>
        <taxon>Magnoliopsida</taxon>
        <taxon>eudicotyledons</taxon>
        <taxon>Gunneridae</taxon>
        <taxon>Pentapetalae</taxon>
        <taxon>rosids</taxon>
        <taxon>fabids</taxon>
        <taxon>Fagales</taxon>
        <taxon>Fagaceae</taxon>
        <taxon>Quercus</taxon>
    </lineage>
</organism>
<evidence type="ECO:0000313" key="7">
    <source>
        <dbReference type="EMBL" id="KAK4588832.1"/>
    </source>
</evidence>
<comment type="subcellular location">
    <subcellularLocation>
        <location evidence="1">Nucleus</location>
    </subcellularLocation>
</comment>
<dbReference type="GO" id="GO:0005634">
    <property type="term" value="C:nucleus"/>
    <property type="evidence" value="ECO:0007669"/>
    <property type="project" value="UniProtKB-SubCell"/>
</dbReference>
<feature type="domain" description="BHLH" evidence="6">
    <location>
        <begin position="166"/>
        <end position="215"/>
    </location>
</feature>
<keyword evidence="4" id="KW-0804">Transcription</keyword>
<keyword evidence="5" id="KW-0539">Nucleus</keyword>
<dbReference type="InterPro" id="IPR045843">
    <property type="entry name" value="IND-like"/>
</dbReference>
<evidence type="ECO:0000256" key="5">
    <source>
        <dbReference type="ARBA" id="ARBA00023242"/>
    </source>
</evidence>
<evidence type="ECO:0000256" key="1">
    <source>
        <dbReference type="ARBA" id="ARBA00004123"/>
    </source>
</evidence>
<gene>
    <name evidence="7" type="ORF">RGQ29_019721</name>
</gene>
<evidence type="ECO:0000256" key="4">
    <source>
        <dbReference type="ARBA" id="ARBA00023163"/>
    </source>
</evidence>
<dbReference type="PROSITE" id="PS50888">
    <property type="entry name" value="BHLH"/>
    <property type="match status" value="1"/>
</dbReference>
<proteinExistence type="predicted"/>
<dbReference type="Proteomes" id="UP001324115">
    <property type="component" value="Unassembled WGS sequence"/>
</dbReference>
<dbReference type="PANTHER" id="PTHR16223">
    <property type="entry name" value="TRANSCRIPTION FACTOR BHLH83-RELATED"/>
    <property type="match status" value="1"/>
</dbReference>
<reference evidence="7 8" key="1">
    <citation type="journal article" date="2023" name="G3 (Bethesda)">
        <title>A haplotype-resolved chromosome-scale genome for Quercus rubra L. provides insights into the genetics of adaptive traits for red oak species.</title>
        <authorList>
            <person name="Kapoor B."/>
            <person name="Jenkins J."/>
            <person name="Schmutz J."/>
            <person name="Zhebentyayeva T."/>
            <person name="Kuelheim C."/>
            <person name="Coggeshall M."/>
            <person name="Heim C."/>
            <person name="Lasky J.R."/>
            <person name="Leites L."/>
            <person name="Islam-Faridi N."/>
            <person name="Romero-Severson J."/>
            <person name="DeLeo V.L."/>
            <person name="Lucas S.M."/>
            <person name="Lazic D."/>
            <person name="Gailing O."/>
            <person name="Carlson J."/>
            <person name="Staton M."/>
        </authorList>
    </citation>
    <scope>NUCLEOTIDE SEQUENCE [LARGE SCALE GENOMIC DNA]</scope>
    <source>
        <strain evidence="7">Pseudo-F2</strain>
    </source>
</reference>
<dbReference type="Pfam" id="PF00010">
    <property type="entry name" value="HLH"/>
    <property type="match status" value="1"/>
</dbReference>